<evidence type="ECO:0000256" key="7">
    <source>
        <dbReference type="ARBA" id="ARBA00023136"/>
    </source>
</evidence>
<evidence type="ECO:0000313" key="10">
    <source>
        <dbReference type="EMBL" id="CAE0478943.1"/>
    </source>
</evidence>
<dbReference type="AlphaFoldDB" id="A0A7S3QJQ1"/>
<dbReference type="EMBL" id="HBIO01031057">
    <property type="protein sequence ID" value="CAE0478943.1"/>
    <property type="molecule type" value="Transcribed_RNA"/>
</dbReference>
<evidence type="ECO:0000256" key="2">
    <source>
        <dbReference type="ARBA" id="ARBA00022448"/>
    </source>
</evidence>
<protein>
    <recommendedName>
        <fullName evidence="11">Amino acid transporter transmembrane domain-containing protein</fullName>
    </recommendedName>
</protein>
<dbReference type="Pfam" id="PF03222">
    <property type="entry name" value="Trp_Tyr_perm"/>
    <property type="match status" value="1"/>
</dbReference>
<dbReference type="PANTHER" id="PTHR32195">
    <property type="entry name" value="OS07G0662800 PROTEIN"/>
    <property type="match status" value="1"/>
</dbReference>
<dbReference type="GO" id="GO:0003333">
    <property type="term" value="P:amino acid transmembrane transport"/>
    <property type="evidence" value="ECO:0007669"/>
    <property type="project" value="InterPro"/>
</dbReference>
<evidence type="ECO:0008006" key="11">
    <source>
        <dbReference type="Google" id="ProtNLM"/>
    </source>
</evidence>
<organism evidence="10">
    <name type="scientific">Chaetoceros debilis</name>
    <dbReference type="NCBI Taxonomy" id="122233"/>
    <lineage>
        <taxon>Eukaryota</taxon>
        <taxon>Sar</taxon>
        <taxon>Stramenopiles</taxon>
        <taxon>Ochrophyta</taxon>
        <taxon>Bacillariophyta</taxon>
        <taxon>Coscinodiscophyceae</taxon>
        <taxon>Chaetocerotophycidae</taxon>
        <taxon>Chaetocerotales</taxon>
        <taxon>Chaetocerotaceae</taxon>
        <taxon>Chaetoceros</taxon>
    </lineage>
</organism>
<feature type="chain" id="PRO_5030658615" description="Amino acid transporter transmembrane domain-containing protein" evidence="9">
    <location>
        <begin position="23"/>
        <end position="585"/>
    </location>
</feature>
<feature type="transmembrane region" description="Helical" evidence="8">
    <location>
        <begin position="198"/>
        <end position="218"/>
    </location>
</feature>
<feature type="transmembrane region" description="Helical" evidence="8">
    <location>
        <begin position="436"/>
        <end position="461"/>
    </location>
</feature>
<feature type="transmembrane region" description="Helical" evidence="8">
    <location>
        <begin position="387"/>
        <end position="407"/>
    </location>
</feature>
<sequence>MKRRMQPSITAVLVSLMALSNYQQHQGVVAFSSTRPSSVRVDRNIIRRQNRFLDIGGNRRKAKTATTNVYSTLVDEKEKLASESIIDVVAVPDEYTSTNLEQHKEENWLLHNLMEKIGTVDESRMAVPEFASGEVPRMFSNISYKEKNVNGIMITQALHESGSTVGAAALVAGSTIGAGILALPTATAPAGFIPSSGALILAWAYMTLSGLLIAELAINRMGETGRQGIGLLELYSSSLGKNLGYVCGVSYFFLHYAVLVAYMSKGGSNLGLAMDAMGLDGMSSIYGFDQALFAASLGGFVYFARPSTVQKFNNGLVLAVIATFVGVIGVGAGSADFDFSALIALENQHPEMVVNALPICFLSVVFHNVVPTVVTQLEGDRSKITKALFAGTFVPLLMFLGWNGVILGNVVNVPGALNNGIDPITVLQNSGVGGEVLGPLVTIFSELAIMTSIIGFIYGLLDAWTDVFKLPLKGPEFEKWKAPLFAAVLVPPLLFSLGNANIFFDALDYGGAFGVSTLFLVLPSIMVWNERYSDKEKMLTSPPMVPLGKLSLASMWKAAATLILEQGADKLGLFEFFKEIFAQVD</sequence>
<keyword evidence="4" id="KW-0997">Cell inner membrane</keyword>
<keyword evidence="6 8" id="KW-1133">Transmembrane helix</keyword>
<name>A0A7S3QJQ1_9STRA</name>
<keyword evidence="9" id="KW-0732">Signal</keyword>
<feature type="transmembrane region" description="Helical" evidence="8">
    <location>
        <begin position="284"/>
        <end position="304"/>
    </location>
</feature>
<keyword evidence="3" id="KW-1003">Cell membrane</keyword>
<keyword evidence="7 8" id="KW-0472">Membrane</keyword>
<comment type="subcellular location">
    <subcellularLocation>
        <location evidence="1">Cell inner membrane</location>
        <topology evidence="1">Multi-pass membrane protein</topology>
    </subcellularLocation>
</comment>
<feature type="transmembrane region" description="Helical" evidence="8">
    <location>
        <begin position="243"/>
        <end position="264"/>
    </location>
</feature>
<feature type="transmembrane region" description="Helical" evidence="8">
    <location>
        <begin position="355"/>
        <end position="375"/>
    </location>
</feature>
<feature type="transmembrane region" description="Helical" evidence="8">
    <location>
        <begin position="482"/>
        <end position="503"/>
    </location>
</feature>
<evidence type="ECO:0000256" key="4">
    <source>
        <dbReference type="ARBA" id="ARBA00022519"/>
    </source>
</evidence>
<keyword evidence="2" id="KW-0813">Transport</keyword>
<evidence type="ECO:0000256" key="9">
    <source>
        <dbReference type="SAM" id="SignalP"/>
    </source>
</evidence>
<reference evidence="10" key="1">
    <citation type="submission" date="2021-01" db="EMBL/GenBank/DDBJ databases">
        <authorList>
            <person name="Corre E."/>
            <person name="Pelletier E."/>
            <person name="Niang G."/>
            <person name="Scheremetjew M."/>
            <person name="Finn R."/>
            <person name="Kale V."/>
            <person name="Holt S."/>
            <person name="Cochrane G."/>
            <person name="Meng A."/>
            <person name="Brown T."/>
            <person name="Cohen L."/>
        </authorList>
    </citation>
    <scope>NUCLEOTIDE SEQUENCE</scope>
    <source>
        <strain evidence="10">MM31A-1</strain>
    </source>
</reference>
<feature type="transmembrane region" description="Helical" evidence="8">
    <location>
        <begin position="509"/>
        <end position="528"/>
    </location>
</feature>
<evidence type="ECO:0000256" key="6">
    <source>
        <dbReference type="ARBA" id="ARBA00022989"/>
    </source>
</evidence>
<dbReference type="Gene3D" id="1.20.1740.10">
    <property type="entry name" value="Amino acid/polyamine transporter I"/>
    <property type="match status" value="1"/>
</dbReference>
<dbReference type="GO" id="GO:0005886">
    <property type="term" value="C:plasma membrane"/>
    <property type="evidence" value="ECO:0007669"/>
    <property type="project" value="UniProtKB-SubCell"/>
</dbReference>
<dbReference type="PANTHER" id="PTHR32195:SF26">
    <property type="entry name" value="TRYPTOPHAN OR TYROSINE TRANSPORTER PROTEIN"/>
    <property type="match status" value="1"/>
</dbReference>
<gene>
    <name evidence="10" type="ORF">CDEB00056_LOCUS23796</name>
</gene>
<accession>A0A7S3QJQ1</accession>
<evidence type="ECO:0000256" key="5">
    <source>
        <dbReference type="ARBA" id="ARBA00022692"/>
    </source>
</evidence>
<evidence type="ECO:0000256" key="3">
    <source>
        <dbReference type="ARBA" id="ARBA00022475"/>
    </source>
</evidence>
<evidence type="ECO:0000256" key="8">
    <source>
        <dbReference type="SAM" id="Phobius"/>
    </source>
</evidence>
<feature type="transmembrane region" description="Helical" evidence="8">
    <location>
        <begin position="316"/>
        <end position="335"/>
    </location>
</feature>
<proteinExistence type="predicted"/>
<evidence type="ECO:0000256" key="1">
    <source>
        <dbReference type="ARBA" id="ARBA00004429"/>
    </source>
</evidence>
<feature type="signal peptide" evidence="9">
    <location>
        <begin position="1"/>
        <end position="22"/>
    </location>
</feature>
<dbReference type="InterPro" id="IPR018227">
    <property type="entry name" value="Amino_acid_transport_2"/>
</dbReference>
<keyword evidence="5 8" id="KW-0812">Transmembrane</keyword>